<comment type="similarity">
    <text evidence="1">Belongs to the DNA polymerase type-A family.</text>
</comment>
<dbReference type="eggNOG" id="COG0749">
    <property type="taxonomic scope" value="Bacteria"/>
</dbReference>
<dbReference type="InterPro" id="IPR036397">
    <property type="entry name" value="RNaseH_sf"/>
</dbReference>
<evidence type="ECO:0000256" key="7">
    <source>
        <dbReference type="ARBA" id="ARBA00023125"/>
    </source>
</evidence>
<evidence type="ECO:0000256" key="1">
    <source>
        <dbReference type="ARBA" id="ARBA00007705"/>
    </source>
</evidence>
<evidence type="ECO:0000313" key="10">
    <source>
        <dbReference type="EMBL" id="EOH77030.1"/>
    </source>
</evidence>
<dbReference type="InterPro" id="IPR043502">
    <property type="entry name" value="DNA/RNA_pol_sf"/>
</dbReference>
<evidence type="ECO:0000256" key="2">
    <source>
        <dbReference type="ARBA" id="ARBA00012417"/>
    </source>
</evidence>
<dbReference type="InterPro" id="IPR019760">
    <property type="entry name" value="DNA-dir_DNA_pol_A_CS"/>
</dbReference>
<dbReference type="OrthoDB" id="9764911at2"/>
<dbReference type="Gene3D" id="1.10.150.20">
    <property type="entry name" value="5' to 3' exonuclease, C-terminal subdomain"/>
    <property type="match status" value="1"/>
</dbReference>
<proteinExistence type="inferred from homology"/>
<accession>R2QZZ8</accession>
<dbReference type="SUPFAM" id="SSF56672">
    <property type="entry name" value="DNA/RNA polymerases"/>
    <property type="match status" value="1"/>
</dbReference>
<evidence type="ECO:0000313" key="11">
    <source>
        <dbReference type="EMBL" id="EOT75723.1"/>
    </source>
</evidence>
<evidence type="ECO:0000256" key="3">
    <source>
        <dbReference type="ARBA" id="ARBA00022679"/>
    </source>
</evidence>
<gene>
    <name evidence="11" type="ORF">I590_02547</name>
    <name evidence="10" type="ORF">UAK_02603</name>
</gene>
<dbReference type="InterPro" id="IPR001098">
    <property type="entry name" value="DNA-dir_DNA_pol_A_palm_dom"/>
</dbReference>
<protein>
    <recommendedName>
        <fullName evidence="2">DNA-directed DNA polymerase</fullName>
        <ecNumber evidence="2">2.7.7.7</ecNumber>
    </recommendedName>
</protein>
<organism evidence="10 12">
    <name type="scientific">Enterococcus raffinosus ATCC 49464</name>
    <dbReference type="NCBI Taxonomy" id="1158602"/>
    <lineage>
        <taxon>Bacteria</taxon>
        <taxon>Bacillati</taxon>
        <taxon>Bacillota</taxon>
        <taxon>Bacilli</taxon>
        <taxon>Lactobacillales</taxon>
        <taxon>Enterococcaceae</taxon>
        <taxon>Enterococcus</taxon>
    </lineage>
</organism>
<evidence type="ECO:0000256" key="6">
    <source>
        <dbReference type="ARBA" id="ARBA00022932"/>
    </source>
</evidence>
<evidence type="ECO:0000256" key="4">
    <source>
        <dbReference type="ARBA" id="ARBA00022695"/>
    </source>
</evidence>
<dbReference type="InterPro" id="IPR012337">
    <property type="entry name" value="RNaseH-like_sf"/>
</dbReference>
<evidence type="ECO:0000313" key="12">
    <source>
        <dbReference type="Proteomes" id="UP000013877"/>
    </source>
</evidence>
<evidence type="ECO:0000256" key="5">
    <source>
        <dbReference type="ARBA" id="ARBA00022705"/>
    </source>
</evidence>
<evidence type="ECO:0000259" key="9">
    <source>
        <dbReference type="SMART" id="SM00482"/>
    </source>
</evidence>
<dbReference type="EMBL" id="ASWF01000003">
    <property type="protein sequence ID" value="EOT75723.1"/>
    <property type="molecule type" value="Genomic_DNA"/>
</dbReference>
<dbReference type="PANTHER" id="PTHR10133:SF27">
    <property type="entry name" value="DNA POLYMERASE NU"/>
    <property type="match status" value="1"/>
</dbReference>
<comment type="catalytic activity">
    <reaction evidence="8">
        <text>DNA(n) + a 2'-deoxyribonucleoside 5'-triphosphate = DNA(n+1) + diphosphate</text>
        <dbReference type="Rhea" id="RHEA:22508"/>
        <dbReference type="Rhea" id="RHEA-COMP:17339"/>
        <dbReference type="Rhea" id="RHEA-COMP:17340"/>
        <dbReference type="ChEBI" id="CHEBI:33019"/>
        <dbReference type="ChEBI" id="CHEBI:61560"/>
        <dbReference type="ChEBI" id="CHEBI:173112"/>
        <dbReference type="EC" id="2.7.7.7"/>
    </reaction>
</comment>
<feature type="domain" description="DNA-directed DNA polymerase family A palm" evidence="9">
    <location>
        <begin position="385"/>
        <end position="674"/>
    </location>
</feature>
<dbReference type="Gene3D" id="3.30.420.10">
    <property type="entry name" value="Ribonuclease H-like superfamily/Ribonuclease H"/>
    <property type="match status" value="1"/>
</dbReference>
<keyword evidence="3" id="KW-0808">Transferase</keyword>
<dbReference type="EC" id="2.7.7.7" evidence="2"/>
<dbReference type="GO" id="GO:0006302">
    <property type="term" value="P:double-strand break repair"/>
    <property type="evidence" value="ECO:0007669"/>
    <property type="project" value="TreeGrafter"/>
</dbReference>
<dbReference type="SMART" id="SM00482">
    <property type="entry name" value="POLAc"/>
    <property type="match status" value="1"/>
</dbReference>
<keyword evidence="7" id="KW-0238">DNA-binding</keyword>
<dbReference type="GO" id="GO:0003887">
    <property type="term" value="F:DNA-directed DNA polymerase activity"/>
    <property type="evidence" value="ECO:0007669"/>
    <property type="project" value="UniProtKB-KW"/>
</dbReference>
<dbReference type="InterPro" id="IPR002298">
    <property type="entry name" value="DNA_polymerase_A"/>
</dbReference>
<keyword evidence="13" id="KW-1185">Reference proteome</keyword>
<dbReference type="SUPFAM" id="SSF53098">
    <property type="entry name" value="Ribonuclease H-like"/>
    <property type="match status" value="1"/>
</dbReference>
<sequence>MLRVENPYRGKRVLSIDIETYSETDLKSCGLYEYVDDPSFEVLIFCYAVDDRTVKTIDLAQGDEIPSQVLHALMDPDYIKSAQNAAFELYCLSKHIGKQLPVNQWIDTMIIAAYLGYPLSLDQLGKAINGHGDQKDAKGKNLIKYFSMPCKPTKINGGRTRNFPHHDPGKWLEYKLYCRQDVTTERAAREFMVSRYGIDWEDMSNWWIDLKINRRGAMINRRYVEGVIEFYDHFKLRVMQRQKQITQLANPNSVPQLLEWFRDRGIELPNLQAATIESHRNHFQAKGLVLEDEVLQNRQFLSKSSISKYERMLHYTTNNPRRRARGLFQYYGSHTGRWAGRGIQLQNLPRMHYSMEELKELVYLVQHQDFDFLEMIVDSVPETISALTRTAIVAPKGKLLYVSDLNSIEARVSAWIAGVEWRLNVFKTTGKIYESSASMMFNVPVEEITKDSPLRQQGKVAELALGYGGGAGAMAQMDFGGKVRPDLSDDAKRAYAEKNKLDPDDPIDWASLEDLMIEDNYDRLKRLWREASPEIPTMWRTLENAAIRAYKKRVRVDIVKGIYFEIRRGTLFIGLPSGRELAYPEVYLKTKLVKPKGNQKFQPFERDVIYFKTLVAGHWRTEQTYGGKLFENIVQAVARDILMDAIRYIETTDCPFQVVGHVHDEVITEAREGADLEELNNILRRPVKWADDDLVLDAAGFISPFYMKD</sequence>
<dbReference type="Pfam" id="PF00476">
    <property type="entry name" value="DNA_pol_A"/>
    <property type="match status" value="1"/>
</dbReference>
<keyword evidence="6" id="KW-0239">DNA-directed DNA polymerase</keyword>
<keyword evidence="5" id="KW-0235">DNA replication</keyword>
<reference evidence="10 12" key="1">
    <citation type="submission" date="2013-02" db="EMBL/GenBank/DDBJ databases">
        <title>The Genome Sequence of Enterococcus raffinosus ATCC_49464.</title>
        <authorList>
            <consortium name="The Broad Institute Genome Sequencing Platform"/>
            <consortium name="The Broad Institute Genome Sequencing Center for Infectious Disease"/>
            <person name="Earl A.M."/>
            <person name="Gilmore M.S."/>
            <person name="Lebreton F."/>
            <person name="Walker B."/>
            <person name="Young S.K."/>
            <person name="Zeng Q."/>
            <person name="Gargeya S."/>
            <person name="Fitzgerald M."/>
            <person name="Haas B."/>
            <person name="Abouelleil A."/>
            <person name="Alvarado L."/>
            <person name="Arachchi H.M."/>
            <person name="Berlin A.M."/>
            <person name="Chapman S.B."/>
            <person name="Dewar J."/>
            <person name="Goldberg J."/>
            <person name="Griggs A."/>
            <person name="Gujja S."/>
            <person name="Hansen M."/>
            <person name="Howarth C."/>
            <person name="Imamovic A."/>
            <person name="Larimer J."/>
            <person name="McCowan C."/>
            <person name="Murphy C."/>
            <person name="Neiman D."/>
            <person name="Pearson M."/>
            <person name="Priest M."/>
            <person name="Roberts A."/>
            <person name="Saif S."/>
            <person name="Shea T."/>
            <person name="Sisk P."/>
            <person name="Sykes S."/>
            <person name="Wortman J."/>
            <person name="Nusbaum C."/>
            <person name="Birren B."/>
        </authorList>
    </citation>
    <scope>NUCLEOTIDE SEQUENCE [LARGE SCALE GENOMIC DNA]</scope>
    <source>
        <strain evidence="10 12">ATCC 49464</strain>
    </source>
</reference>
<reference evidence="11 13" key="2">
    <citation type="submission" date="2013-03" db="EMBL/GenBank/DDBJ databases">
        <title>The Genome Sequence of Enterococcus raffinosus ATCC_49464 (PacBio/Illumina hybrid assembly).</title>
        <authorList>
            <consortium name="The Broad Institute Genomics Platform"/>
            <consortium name="The Broad Institute Genome Sequencing Center for Infectious Disease"/>
            <person name="Earl A."/>
            <person name="Russ C."/>
            <person name="Gilmore M."/>
            <person name="Surin D."/>
            <person name="Walker B."/>
            <person name="Young S."/>
            <person name="Zeng Q."/>
            <person name="Gargeya S."/>
            <person name="Fitzgerald M."/>
            <person name="Haas B."/>
            <person name="Abouelleil A."/>
            <person name="Allen A.W."/>
            <person name="Alvarado L."/>
            <person name="Arachchi H.M."/>
            <person name="Berlin A.M."/>
            <person name="Chapman S.B."/>
            <person name="Gainer-Dewar J."/>
            <person name="Goldberg J."/>
            <person name="Griggs A."/>
            <person name="Gujja S."/>
            <person name="Hansen M."/>
            <person name="Howarth C."/>
            <person name="Imamovic A."/>
            <person name="Ireland A."/>
            <person name="Larimer J."/>
            <person name="McCowan C."/>
            <person name="Murphy C."/>
            <person name="Pearson M."/>
            <person name="Poon T.W."/>
            <person name="Priest M."/>
            <person name="Roberts A."/>
            <person name="Saif S."/>
            <person name="Shea T."/>
            <person name="Sisk P."/>
            <person name="Sykes S."/>
            <person name="Wortman J."/>
            <person name="Nusbaum C."/>
            <person name="Birren B."/>
        </authorList>
    </citation>
    <scope>NUCLEOTIDE SEQUENCE [LARGE SCALE GENOMIC DNA]</scope>
    <source>
        <strain evidence="11 13">ATCC 49464</strain>
    </source>
</reference>
<dbReference type="Proteomes" id="UP000014158">
    <property type="component" value="Unassembled WGS sequence"/>
</dbReference>
<dbReference type="EMBL" id="AJAL01000014">
    <property type="protein sequence ID" value="EOH77030.1"/>
    <property type="molecule type" value="Genomic_DNA"/>
</dbReference>
<evidence type="ECO:0000313" key="13">
    <source>
        <dbReference type="Proteomes" id="UP000014158"/>
    </source>
</evidence>
<dbReference type="GO" id="GO:0003677">
    <property type="term" value="F:DNA binding"/>
    <property type="evidence" value="ECO:0007669"/>
    <property type="project" value="UniProtKB-KW"/>
</dbReference>
<dbReference type="AlphaFoldDB" id="R2QZZ8"/>
<dbReference type="RefSeq" id="WP_010745811.1">
    <property type="nucleotide sequence ID" value="NZ_ASWF01000003.1"/>
</dbReference>
<comment type="caution">
    <text evidence="10">The sequence shown here is derived from an EMBL/GenBank/DDBJ whole genome shotgun (WGS) entry which is preliminary data.</text>
</comment>
<dbReference type="PANTHER" id="PTHR10133">
    <property type="entry name" value="DNA POLYMERASE I"/>
    <property type="match status" value="1"/>
</dbReference>
<evidence type="ECO:0000256" key="8">
    <source>
        <dbReference type="ARBA" id="ARBA00049244"/>
    </source>
</evidence>
<keyword evidence="4" id="KW-0548">Nucleotidyltransferase</keyword>
<dbReference type="Proteomes" id="UP000013877">
    <property type="component" value="Unassembled WGS sequence"/>
</dbReference>
<dbReference type="GO" id="GO:0006261">
    <property type="term" value="P:DNA-templated DNA replication"/>
    <property type="evidence" value="ECO:0007669"/>
    <property type="project" value="InterPro"/>
</dbReference>
<name>R2QZZ8_9ENTE</name>
<dbReference type="PROSITE" id="PS00447">
    <property type="entry name" value="DNA_POLYMERASE_A"/>
    <property type="match status" value="1"/>
</dbReference>
<dbReference type="HOGENOM" id="CLU_012044_0_0_9"/>
<dbReference type="PATRIC" id="fig|1158602.3.peg.2604"/>